<evidence type="ECO:0000313" key="2">
    <source>
        <dbReference type="Proteomes" id="UP000317178"/>
    </source>
</evidence>
<dbReference type="RefSeq" id="WP_144995843.1">
    <property type="nucleotide sequence ID" value="NZ_CP036281.1"/>
</dbReference>
<dbReference type="AlphaFoldDB" id="A0A518CMY2"/>
<organism evidence="1 2">
    <name type="scientific">Polystyrenella longa</name>
    <dbReference type="NCBI Taxonomy" id="2528007"/>
    <lineage>
        <taxon>Bacteria</taxon>
        <taxon>Pseudomonadati</taxon>
        <taxon>Planctomycetota</taxon>
        <taxon>Planctomycetia</taxon>
        <taxon>Planctomycetales</taxon>
        <taxon>Planctomycetaceae</taxon>
        <taxon>Polystyrenella</taxon>
    </lineage>
</organism>
<gene>
    <name evidence="1" type="ORF">Pla110_23110</name>
</gene>
<evidence type="ECO:0000313" key="1">
    <source>
        <dbReference type="EMBL" id="QDU80580.1"/>
    </source>
</evidence>
<dbReference type="Proteomes" id="UP000317178">
    <property type="component" value="Chromosome"/>
</dbReference>
<dbReference type="EMBL" id="CP036281">
    <property type="protein sequence ID" value="QDU80580.1"/>
    <property type="molecule type" value="Genomic_DNA"/>
</dbReference>
<reference evidence="1 2" key="1">
    <citation type="submission" date="2019-02" db="EMBL/GenBank/DDBJ databases">
        <title>Deep-cultivation of Planctomycetes and their phenomic and genomic characterization uncovers novel biology.</title>
        <authorList>
            <person name="Wiegand S."/>
            <person name="Jogler M."/>
            <person name="Boedeker C."/>
            <person name="Pinto D."/>
            <person name="Vollmers J."/>
            <person name="Rivas-Marin E."/>
            <person name="Kohn T."/>
            <person name="Peeters S.H."/>
            <person name="Heuer A."/>
            <person name="Rast P."/>
            <person name="Oberbeckmann S."/>
            <person name="Bunk B."/>
            <person name="Jeske O."/>
            <person name="Meyerdierks A."/>
            <person name="Storesund J.E."/>
            <person name="Kallscheuer N."/>
            <person name="Luecker S."/>
            <person name="Lage O.M."/>
            <person name="Pohl T."/>
            <person name="Merkel B.J."/>
            <person name="Hornburger P."/>
            <person name="Mueller R.-W."/>
            <person name="Bruemmer F."/>
            <person name="Labrenz M."/>
            <person name="Spormann A.M."/>
            <person name="Op den Camp H."/>
            <person name="Overmann J."/>
            <person name="Amann R."/>
            <person name="Jetten M.S.M."/>
            <person name="Mascher T."/>
            <person name="Medema M.H."/>
            <person name="Devos D.P."/>
            <person name="Kaster A.-K."/>
            <person name="Ovreas L."/>
            <person name="Rohde M."/>
            <person name="Galperin M.Y."/>
            <person name="Jogler C."/>
        </authorList>
    </citation>
    <scope>NUCLEOTIDE SEQUENCE [LARGE SCALE GENOMIC DNA]</scope>
    <source>
        <strain evidence="1 2">Pla110</strain>
    </source>
</reference>
<dbReference type="OrthoDB" id="274417at2"/>
<protein>
    <submittedName>
        <fullName evidence="1">Uncharacterized protein</fullName>
    </submittedName>
</protein>
<accession>A0A518CMY2</accession>
<keyword evidence="2" id="KW-1185">Reference proteome</keyword>
<proteinExistence type="predicted"/>
<dbReference type="KEGG" id="plon:Pla110_23110"/>
<name>A0A518CMY2_9PLAN</name>
<sequence length="154" mass="17737">MKIVYHVVDRDRQLVRVPSEVMERYWNHSGGTPEVSQLVDDQLQLVTSLLDDRLNPIINYMLDLELNEGWISPESKLQAYQSLSLQRNEAKFEELQAILERWPADWPTQLAVALDVPVMGLNKIGLGGPLPMCDLWGITQEKLLEFFEKVCDKD</sequence>